<keyword evidence="5 6" id="KW-0472">Membrane</keyword>
<evidence type="ECO:0000256" key="5">
    <source>
        <dbReference type="ARBA" id="ARBA00023136"/>
    </source>
</evidence>
<reference evidence="7" key="2">
    <citation type="submission" date="2024-10" db="UniProtKB">
        <authorList>
            <consortium name="EnsemblProtists"/>
        </authorList>
    </citation>
    <scope>IDENTIFICATION</scope>
</reference>
<dbReference type="Pfam" id="PF04117">
    <property type="entry name" value="Mpv17_PMP22"/>
    <property type="match status" value="1"/>
</dbReference>
<dbReference type="Proteomes" id="UP000013827">
    <property type="component" value="Unassembled WGS sequence"/>
</dbReference>
<evidence type="ECO:0000256" key="3">
    <source>
        <dbReference type="ARBA" id="ARBA00022692"/>
    </source>
</evidence>
<dbReference type="eggNOG" id="KOG1944">
    <property type="taxonomic scope" value="Eukaryota"/>
</dbReference>
<name>A0A0D3J7N7_EMIH1</name>
<dbReference type="HOGENOM" id="CLU_049109_8_1_1"/>
<reference evidence="8" key="1">
    <citation type="journal article" date="2013" name="Nature">
        <title>Pan genome of the phytoplankton Emiliania underpins its global distribution.</title>
        <authorList>
            <person name="Read B.A."/>
            <person name="Kegel J."/>
            <person name="Klute M.J."/>
            <person name="Kuo A."/>
            <person name="Lefebvre S.C."/>
            <person name="Maumus F."/>
            <person name="Mayer C."/>
            <person name="Miller J."/>
            <person name="Monier A."/>
            <person name="Salamov A."/>
            <person name="Young J."/>
            <person name="Aguilar M."/>
            <person name="Claverie J.M."/>
            <person name="Frickenhaus S."/>
            <person name="Gonzalez K."/>
            <person name="Herman E.K."/>
            <person name="Lin Y.C."/>
            <person name="Napier J."/>
            <person name="Ogata H."/>
            <person name="Sarno A.F."/>
            <person name="Shmutz J."/>
            <person name="Schroeder D."/>
            <person name="de Vargas C."/>
            <person name="Verret F."/>
            <person name="von Dassow P."/>
            <person name="Valentin K."/>
            <person name="Van de Peer Y."/>
            <person name="Wheeler G."/>
            <person name="Dacks J.B."/>
            <person name="Delwiche C.F."/>
            <person name="Dyhrman S.T."/>
            <person name="Glockner G."/>
            <person name="John U."/>
            <person name="Richards T."/>
            <person name="Worden A.Z."/>
            <person name="Zhang X."/>
            <person name="Grigoriev I.V."/>
            <person name="Allen A.E."/>
            <person name="Bidle K."/>
            <person name="Borodovsky M."/>
            <person name="Bowler C."/>
            <person name="Brownlee C."/>
            <person name="Cock J.M."/>
            <person name="Elias M."/>
            <person name="Gladyshev V.N."/>
            <person name="Groth M."/>
            <person name="Guda C."/>
            <person name="Hadaegh A."/>
            <person name="Iglesias-Rodriguez M.D."/>
            <person name="Jenkins J."/>
            <person name="Jones B.M."/>
            <person name="Lawson T."/>
            <person name="Leese F."/>
            <person name="Lindquist E."/>
            <person name="Lobanov A."/>
            <person name="Lomsadze A."/>
            <person name="Malik S.B."/>
            <person name="Marsh M.E."/>
            <person name="Mackinder L."/>
            <person name="Mock T."/>
            <person name="Mueller-Roeber B."/>
            <person name="Pagarete A."/>
            <person name="Parker M."/>
            <person name="Probert I."/>
            <person name="Quesneville H."/>
            <person name="Raines C."/>
            <person name="Rensing S.A."/>
            <person name="Riano-Pachon D.M."/>
            <person name="Richier S."/>
            <person name="Rokitta S."/>
            <person name="Shiraiwa Y."/>
            <person name="Soanes D.M."/>
            <person name="van der Giezen M."/>
            <person name="Wahlund T.M."/>
            <person name="Williams B."/>
            <person name="Wilson W."/>
            <person name="Wolfe G."/>
            <person name="Wurch L.L."/>
        </authorList>
    </citation>
    <scope>NUCLEOTIDE SEQUENCE</scope>
</reference>
<evidence type="ECO:0000256" key="2">
    <source>
        <dbReference type="ARBA" id="ARBA00006824"/>
    </source>
</evidence>
<sequence length="200" mass="22025">MLRLLARYDTVLQTHPLPTKMATAGLLSTSTDLALQSTAGVLPLEQDHHRTARQAVWSGVIMAPNLHVWMNVLARIPSLFSIPAPLLRLAVDTFTFMPASHVAYVAFLSTAAHGSAAHIEADMREKLEPLLRAGYAVIPPVMLVNLMVVPLRFRVLFINTLLGVGYGSYMNYVINRRAAAAVEPEAKERIRALARRVSYA</sequence>
<dbReference type="PaxDb" id="2903-EOD19522"/>
<evidence type="ECO:0000256" key="4">
    <source>
        <dbReference type="ARBA" id="ARBA00022989"/>
    </source>
</evidence>
<dbReference type="KEGG" id="ehx:EMIHUDRAFT_209095"/>
<feature type="transmembrane region" description="Helical" evidence="6">
    <location>
        <begin position="155"/>
        <end position="174"/>
    </location>
</feature>
<dbReference type="RefSeq" id="XP_005771951.1">
    <property type="nucleotide sequence ID" value="XM_005771894.1"/>
</dbReference>
<evidence type="ECO:0000313" key="7">
    <source>
        <dbReference type="EnsemblProtists" id="EOD19522"/>
    </source>
</evidence>
<protein>
    <submittedName>
        <fullName evidence="7">Uncharacterized protein</fullName>
    </submittedName>
</protein>
<comment type="similarity">
    <text evidence="2 6">Belongs to the peroxisomal membrane protein PXMP2/4 family.</text>
</comment>
<evidence type="ECO:0000313" key="8">
    <source>
        <dbReference type="Proteomes" id="UP000013827"/>
    </source>
</evidence>
<organism evidence="7 8">
    <name type="scientific">Emiliania huxleyi (strain CCMP1516)</name>
    <dbReference type="NCBI Taxonomy" id="280463"/>
    <lineage>
        <taxon>Eukaryota</taxon>
        <taxon>Haptista</taxon>
        <taxon>Haptophyta</taxon>
        <taxon>Prymnesiophyceae</taxon>
        <taxon>Isochrysidales</taxon>
        <taxon>Noelaerhabdaceae</taxon>
        <taxon>Emiliania</taxon>
    </lineage>
</organism>
<dbReference type="GeneID" id="17265023"/>
<dbReference type="EnsemblProtists" id="EOD19522">
    <property type="protein sequence ID" value="EOD19522"/>
    <property type="gene ID" value="EMIHUDRAFT_209095"/>
</dbReference>
<accession>A0A0D3J7N7</accession>
<evidence type="ECO:0000256" key="1">
    <source>
        <dbReference type="ARBA" id="ARBA00004141"/>
    </source>
</evidence>
<dbReference type="GO" id="GO:0005737">
    <property type="term" value="C:cytoplasm"/>
    <property type="evidence" value="ECO:0007669"/>
    <property type="project" value="TreeGrafter"/>
</dbReference>
<evidence type="ECO:0000256" key="6">
    <source>
        <dbReference type="RuleBase" id="RU363053"/>
    </source>
</evidence>
<feature type="transmembrane region" description="Helical" evidence="6">
    <location>
        <begin position="130"/>
        <end position="149"/>
    </location>
</feature>
<proteinExistence type="inferred from homology"/>
<keyword evidence="3 6" id="KW-0812">Transmembrane</keyword>
<keyword evidence="4 6" id="KW-1133">Transmembrane helix</keyword>
<keyword evidence="8" id="KW-1185">Reference proteome</keyword>
<comment type="subcellular location">
    <subcellularLocation>
        <location evidence="1">Membrane</location>
        <topology evidence="1">Multi-pass membrane protein</topology>
    </subcellularLocation>
</comment>
<dbReference type="PANTHER" id="PTHR11266:SF17">
    <property type="entry name" value="PROTEIN MPV17"/>
    <property type="match status" value="1"/>
</dbReference>
<dbReference type="PANTHER" id="PTHR11266">
    <property type="entry name" value="PEROXISOMAL MEMBRANE PROTEIN 2, PXMP2 MPV17"/>
    <property type="match status" value="1"/>
</dbReference>
<dbReference type="AlphaFoldDB" id="A0A0D3J7N7"/>
<dbReference type="GO" id="GO:0016020">
    <property type="term" value="C:membrane"/>
    <property type="evidence" value="ECO:0007669"/>
    <property type="project" value="UniProtKB-SubCell"/>
</dbReference>
<dbReference type="InterPro" id="IPR007248">
    <property type="entry name" value="Mpv17_PMP22"/>
</dbReference>